<dbReference type="InterPro" id="IPR000504">
    <property type="entry name" value="RRM_dom"/>
</dbReference>
<evidence type="ECO:0000256" key="1">
    <source>
        <dbReference type="ARBA" id="ARBA00022884"/>
    </source>
</evidence>
<name>A0ABD1B3H8_CARAN</name>
<dbReference type="InterPro" id="IPR052462">
    <property type="entry name" value="SLIRP/GR-RBP-like"/>
</dbReference>
<evidence type="ECO:0000313" key="4">
    <source>
        <dbReference type="EMBL" id="KAL1208545.1"/>
    </source>
</evidence>
<dbReference type="SMART" id="SM00361">
    <property type="entry name" value="RRM_1"/>
    <property type="match status" value="1"/>
</dbReference>
<evidence type="ECO:0000313" key="5">
    <source>
        <dbReference type="Proteomes" id="UP001558713"/>
    </source>
</evidence>
<evidence type="ECO:0000256" key="2">
    <source>
        <dbReference type="PROSITE-ProRule" id="PRU00176"/>
    </source>
</evidence>
<keyword evidence="5" id="KW-1185">Reference proteome</keyword>
<dbReference type="EMBL" id="JBANAX010000447">
    <property type="protein sequence ID" value="KAL1208545.1"/>
    <property type="molecule type" value="Genomic_DNA"/>
</dbReference>
<feature type="domain" description="RRM" evidence="3">
    <location>
        <begin position="26"/>
        <end position="104"/>
    </location>
</feature>
<sequence length="113" mass="12666">MFSSLFVSRNSMITPLRYLTTRGSCSKLFVGGLSYDTNEPVLKNEFEKYGEVLHVRVICDHKSGKSKGYGFVLFDSEEAAASALASMNNQLLEGRNIRVEYAQPKGDSYQNQK</sequence>
<dbReference type="GO" id="GO:0003723">
    <property type="term" value="F:RNA binding"/>
    <property type="evidence" value="ECO:0007669"/>
    <property type="project" value="UniProtKB-UniRule"/>
</dbReference>
<dbReference type="Gene3D" id="3.30.70.330">
    <property type="match status" value="1"/>
</dbReference>
<accession>A0ABD1B3H8</accession>
<keyword evidence="1 2" id="KW-0694">RNA-binding</keyword>
<comment type="caution">
    <text evidence="4">The sequence shown here is derived from an EMBL/GenBank/DDBJ whole genome shotgun (WGS) entry which is preliminary data.</text>
</comment>
<dbReference type="SMART" id="SM00360">
    <property type="entry name" value="RRM"/>
    <property type="match status" value="1"/>
</dbReference>
<dbReference type="PROSITE" id="PS50102">
    <property type="entry name" value="RRM"/>
    <property type="match status" value="1"/>
</dbReference>
<protein>
    <submittedName>
        <fullName evidence="4">Glycine-rich RNA-binding protein 4</fullName>
    </submittedName>
</protein>
<dbReference type="Proteomes" id="UP001558713">
    <property type="component" value="Unassembled WGS sequence"/>
</dbReference>
<dbReference type="SUPFAM" id="SSF54928">
    <property type="entry name" value="RNA-binding domain, RBD"/>
    <property type="match status" value="1"/>
</dbReference>
<organism evidence="4 5">
    <name type="scientific">Cardamine amara subsp. amara</name>
    <dbReference type="NCBI Taxonomy" id="228776"/>
    <lineage>
        <taxon>Eukaryota</taxon>
        <taxon>Viridiplantae</taxon>
        <taxon>Streptophyta</taxon>
        <taxon>Embryophyta</taxon>
        <taxon>Tracheophyta</taxon>
        <taxon>Spermatophyta</taxon>
        <taxon>Magnoliopsida</taxon>
        <taxon>eudicotyledons</taxon>
        <taxon>Gunneridae</taxon>
        <taxon>Pentapetalae</taxon>
        <taxon>rosids</taxon>
        <taxon>malvids</taxon>
        <taxon>Brassicales</taxon>
        <taxon>Brassicaceae</taxon>
        <taxon>Cardamineae</taxon>
        <taxon>Cardamine</taxon>
    </lineage>
</organism>
<dbReference type="InterPro" id="IPR003954">
    <property type="entry name" value="RRM_euk-type"/>
</dbReference>
<proteinExistence type="predicted"/>
<evidence type="ECO:0000259" key="3">
    <source>
        <dbReference type="PROSITE" id="PS50102"/>
    </source>
</evidence>
<dbReference type="InterPro" id="IPR035979">
    <property type="entry name" value="RBD_domain_sf"/>
</dbReference>
<dbReference type="InterPro" id="IPR012677">
    <property type="entry name" value="Nucleotide-bd_a/b_plait_sf"/>
</dbReference>
<reference evidence="4 5" key="1">
    <citation type="submission" date="2024-04" db="EMBL/GenBank/DDBJ databases">
        <title>Genome assembly C_amara_ONT_v2.</title>
        <authorList>
            <person name="Yant L."/>
            <person name="Moore C."/>
            <person name="Slenker M."/>
        </authorList>
    </citation>
    <scope>NUCLEOTIDE SEQUENCE [LARGE SCALE GENOMIC DNA]</scope>
    <source>
        <tissue evidence="4">Leaf</tissue>
    </source>
</reference>
<dbReference type="PANTHER" id="PTHR48027">
    <property type="entry name" value="HETEROGENEOUS NUCLEAR RIBONUCLEOPROTEIN 87F-RELATED"/>
    <property type="match status" value="1"/>
</dbReference>
<dbReference type="Pfam" id="PF00076">
    <property type="entry name" value="RRM_1"/>
    <property type="match status" value="1"/>
</dbReference>
<gene>
    <name evidence="4" type="ORF">V5N11_008024</name>
</gene>
<dbReference type="AlphaFoldDB" id="A0ABD1B3H8"/>